<dbReference type="FunFam" id="3.40.50.300:FF:000421">
    <property type="entry name" value="Branched-chain amino acid ABC transporter ATP-binding protein"/>
    <property type="match status" value="1"/>
</dbReference>
<dbReference type="GO" id="GO:0016887">
    <property type="term" value="F:ATP hydrolysis activity"/>
    <property type="evidence" value="ECO:0007669"/>
    <property type="project" value="InterPro"/>
</dbReference>
<dbReference type="InterPro" id="IPR003593">
    <property type="entry name" value="AAA+_ATPase"/>
</dbReference>
<feature type="domain" description="ABC transporter" evidence="7">
    <location>
        <begin position="67"/>
        <end position="314"/>
    </location>
</feature>
<keyword evidence="2" id="KW-0813">Transport</keyword>
<comment type="similarity">
    <text evidence="1">Belongs to the ABC transporter superfamily.</text>
</comment>
<organism evidence="8 9">
    <name type="scientific">Nocardia mexicana</name>
    <dbReference type="NCBI Taxonomy" id="279262"/>
    <lineage>
        <taxon>Bacteria</taxon>
        <taxon>Bacillati</taxon>
        <taxon>Actinomycetota</taxon>
        <taxon>Actinomycetes</taxon>
        <taxon>Mycobacteriales</taxon>
        <taxon>Nocardiaceae</taxon>
        <taxon>Nocardia</taxon>
    </lineage>
</organism>
<evidence type="ECO:0000313" key="9">
    <source>
        <dbReference type="Proteomes" id="UP000255355"/>
    </source>
</evidence>
<keyword evidence="5" id="KW-0029">Amino-acid transport</keyword>
<feature type="region of interest" description="Disordered" evidence="6">
    <location>
        <begin position="327"/>
        <end position="377"/>
    </location>
</feature>
<dbReference type="SUPFAM" id="SSF52540">
    <property type="entry name" value="P-loop containing nucleoside triphosphate hydrolases"/>
    <property type="match status" value="2"/>
</dbReference>
<reference evidence="8 9" key="1">
    <citation type="submission" date="2018-07" db="EMBL/GenBank/DDBJ databases">
        <title>Genomic Encyclopedia of Type Strains, Phase IV (KMG-IV): sequencing the most valuable type-strain genomes for metagenomic binning, comparative biology and taxonomic classification.</title>
        <authorList>
            <person name="Goeker M."/>
        </authorList>
    </citation>
    <scope>NUCLEOTIDE SEQUENCE [LARGE SCALE GENOMIC DNA]</scope>
    <source>
        <strain evidence="8 9">DSM 44952</strain>
    </source>
</reference>
<evidence type="ECO:0000313" key="8">
    <source>
        <dbReference type="EMBL" id="RDI49704.1"/>
    </source>
</evidence>
<evidence type="ECO:0000256" key="1">
    <source>
        <dbReference type="ARBA" id="ARBA00005417"/>
    </source>
</evidence>
<evidence type="ECO:0000259" key="7">
    <source>
        <dbReference type="PROSITE" id="PS50893"/>
    </source>
</evidence>
<keyword evidence="9" id="KW-1185">Reference proteome</keyword>
<dbReference type="Pfam" id="PF12399">
    <property type="entry name" value="BCA_ABC_TP_C"/>
    <property type="match status" value="1"/>
</dbReference>
<dbReference type="AlphaFoldDB" id="A0A370H209"/>
<keyword evidence="3" id="KW-0547">Nucleotide-binding</keyword>
<dbReference type="GO" id="GO:0015658">
    <property type="term" value="F:branched-chain amino acid transmembrane transporter activity"/>
    <property type="evidence" value="ECO:0007669"/>
    <property type="project" value="TreeGrafter"/>
</dbReference>
<dbReference type="PANTHER" id="PTHR43820">
    <property type="entry name" value="HIGH-AFFINITY BRANCHED-CHAIN AMINO ACID TRANSPORT ATP-BINDING PROTEIN LIVF"/>
    <property type="match status" value="1"/>
</dbReference>
<dbReference type="Pfam" id="PF00005">
    <property type="entry name" value="ABC_tran"/>
    <property type="match status" value="2"/>
</dbReference>
<dbReference type="InterPro" id="IPR032823">
    <property type="entry name" value="BCA_ABC_TP_C"/>
</dbReference>
<evidence type="ECO:0000256" key="2">
    <source>
        <dbReference type="ARBA" id="ARBA00022448"/>
    </source>
</evidence>
<dbReference type="GO" id="GO:0005524">
    <property type="term" value="F:ATP binding"/>
    <property type="evidence" value="ECO:0007669"/>
    <property type="project" value="UniProtKB-KW"/>
</dbReference>
<evidence type="ECO:0000256" key="5">
    <source>
        <dbReference type="ARBA" id="ARBA00022970"/>
    </source>
</evidence>
<gene>
    <name evidence="8" type="ORF">DFR68_106139</name>
</gene>
<dbReference type="InterPro" id="IPR017871">
    <property type="entry name" value="ABC_transporter-like_CS"/>
</dbReference>
<dbReference type="PANTHER" id="PTHR43820:SF4">
    <property type="entry name" value="HIGH-AFFINITY BRANCHED-CHAIN AMINO ACID TRANSPORT ATP-BINDING PROTEIN LIVF"/>
    <property type="match status" value="1"/>
</dbReference>
<protein>
    <submittedName>
        <fullName evidence="8">Branched-chain amino acid transport system ATP-binding protein</fullName>
    </submittedName>
</protein>
<dbReference type="GO" id="GO:0015807">
    <property type="term" value="P:L-amino acid transport"/>
    <property type="evidence" value="ECO:0007669"/>
    <property type="project" value="TreeGrafter"/>
</dbReference>
<dbReference type="Proteomes" id="UP000255355">
    <property type="component" value="Unassembled WGS sequence"/>
</dbReference>
<evidence type="ECO:0000256" key="3">
    <source>
        <dbReference type="ARBA" id="ARBA00022741"/>
    </source>
</evidence>
<accession>A0A370H209</accession>
<dbReference type="InterPro" id="IPR052156">
    <property type="entry name" value="BCAA_Transport_ATP-bd_LivF"/>
</dbReference>
<proteinExistence type="inferred from homology"/>
<dbReference type="PROSITE" id="PS50893">
    <property type="entry name" value="ABC_TRANSPORTER_2"/>
    <property type="match status" value="2"/>
</dbReference>
<keyword evidence="4 8" id="KW-0067">ATP-binding</keyword>
<dbReference type="Gene3D" id="3.40.50.300">
    <property type="entry name" value="P-loop containing nucleotide triphosphate hydrolases"/>
    <property type="match status" value="2"/>
</dbReference>
<dbReference type="OrthoDB" id="3396710at2"/>
<dbReference type="EMBL" id="QQAZ01000006">
    <property type="protein sequence ID" value="RDI49704.1"/>
    <property type="molecule type" value="Genomic_DNA"/>
</dbReference>
<dbReference type="CDD" id="cd03219">
    <property type="entry name" value="ABC_Mj1267_LivG_branched"/>
    <property type="match status" value="1"/>
</dbReference>
<dbReference type="SMART" id="SM00382">
    <property type="entry name" value="AAA"/>
    <property type="match status" value="2"/>
</dbReference>
<dbReference type="CDD" id="cd03224">
    <property type="entry name" value="ABC_TM1139_LivF_branched"/>
    <property type="match status" value="1"/>
</dbReference>
<dbReference type="STRING" id="1210089.GCA_001613165_02306"/>
<evidence type="ECO:0000256" key="4">
    <source>
        <dbReference type="ARBA" id="ARBA00022840"/>
    </source>
</evidence>
<dbReference type="InterPro" id="IPR027417">
    <property type="entry name" value="P-loop_NTPase"/>
</dbReference>
<comment type="caution">
    <text evidence="8">The sequence shown here is derived from an EMBL/GenBank/DDBJ whole genome shotgun (WGS) entry which is preliminary data.</text>
</comment>
<evidence type="ECO:0000256" key="6">
    <source>
        <dbReference type="SAM" id="MobiDB-lite"/>
    </source>
</evidence>
<feature type="compositionally biased region" description="Basic and acidic residues" evidence="6">
    <location>
        <begin position="341"/>
        <end position="352"/>
    </location>
</feature>
<sequence>MTGPGAGGALFDNEDMAAGYAEAPEAAPSAGVVDVSEVLPELADAEAVAEVVAPTRVIETEVGAPLLSTEGLTVRFGGLTALDEVSFEIRRGEILGLIGPNGAGKTTCFNAITGIYRPAAGRVFFDGRPLTKTKRNEITRLGIARTFQNIRLFGEMTALENVVVGTDARHRTSVPGAIFRTARHRREEHDAIERGMALLEFVGIAPRAVEKARNLSYGDQRRLEIARALATEPKLLCLDEPAAGFNPSEKSALMDLIRKIRDDGFTVLLIEHDMRLVMGVTDRIVVLEFGRKIADGLPEAIRDDPAVIAAYLGVPDDEVAETVEDGAVQGDSAGDPGGRTRSPDDPEHRTSPEFEIGGAPDSGGQGENASRAGEHATTASSRIALAGDSFSAAPDQPLLVVEDMVVNYGRIQALHGISLQVTQGELVTLLGANGAGKTTTMRALSGLLPLTGGRILFDGKDLTRVKAHDRVVSGLIQAPEGRGVFPGMTVQENLDMGCHARPFKERSEYAKTLEWILELFPRLAERRKQVGGTLSGGEQQMLAIARALMARPKLLLLDEPSMGLAPMVIKQIFRIIGEINAQGTTVLLVEQNAQQALTRSDRAYILETGEVTKAGSGRELLTDPAVKSAYLGVA</sequence>
<feature type="domain" description="ABC transporter" evidence="7">
    <location>
        <begin position="399"/>
        <end position="633"/>
    </location>
</feature>
<name>A0A370H209_9NOCA</name>
<dbReference type="InterPro" id="IPR003439">
    <property type="entry name" value="ABC_transporter-like_ATP-bd"/>
</dbReference>
<dbReference type="PROSITE" id="PS00211">
    <property type="entry name" value="ABC_TRANSPORTER_1"/>
    <property type="match status" value="2"/>
</dbReference>